<dbReference type="EC" id="2.7.11.1" evidence="2"/>
<evidence type="ECO:0000256" key="12">
    <source>
        <dbReference type="ARBA" id="ARBA00047899"/>
    </source>
</evidence>
<keyword evidence="4 16" id="KW-0723">Serine/threonine-protein kinase</keyword>
<evidence type="ECO:0000313" key="16">
    <source>
        <dbReference type="EMBL" id="ORA96589.1"/>
    </source>
</evidence>
<evidence type="ECO:0000256" key="1">
    <source>
        <dbReference type="ARBA" id="ARBA00004162"/>
    </source>
</evidence>
<dbReference type="GO" id="GO:0005524">
    <property type="term" value="F:ATP binding"/>
    <property type="evidence" value="ECO:0007669"/>
    <property type="project" value="UniProtKB-KW"/>
</dbReference>
<keyword evidence="3" id="KW-1003">Cell membrane</keyword>
<dbReference type="PROSITE" id="PS50011">
    <property type="entry name" value="PROTEIN_KINASE_DOM"/>
    <property type="match status" value="1"/>
</dbReference>
<dbReference type="SUPFAM" id="SSF56112">
    <property type="entry name" value="Protein kinase-like (PK-like)"/>
    <property type="match status" value="1"/>
</dbReference>
<keyword evidence="8 16" id="KW-0418">Kinase</keyword>
<evidence type="ECO:0000256" key="7">
    <source>
        <dbReference type="ARBA" id="ARBA00022741"/>
    </source>
</evidence>
<evidence type="ECO:0000256" key="10">
    <source>
        <dbReference type="ARBA" id="ARBA00022989"/>
    </source>
</evidence>
<dbReference type="Pfam" id="PF14032">
    <property type="entry name" value="PknH_C"/>
    <property type="match status" value="1"/>
</dbReference>
<comment type="catalytic activity">
    <reaction evidence="13">
        <text>L-seryl-[protein] + ATP = O-phospho-L-seryl-[protein] + ADP + H(+)</text>
        <dbReference type="Rhea" id="RHEA:17989"/>
        <dbReference type="Rhea" id="RHEA-COMP:9863"/>
        <dbReference type="Rhea" id="RHEA-COMP:11604"/>
        <dbReference type="ChEBI" id="CHEBI:15378"/>
        <dbReference type="ChEBI" id="CHEBI:29999"/>
        <dbReference type="ChEBI" id="CHEBI:30616"/>
        <dbReference type="ChEBI" id="CHEBI:83421"/>
        <dbReference type="ChEBI" id="CHEBI:456216"/>
        <dbReference type="EC" id="2.7.11.1"/>
    </reaction>
</comment>
<dbReference type="PANTHER" id="PTHR43289:SF6">
    <property type="entry name" value="SERINE_THREONINE-PROTEIN KINASE NEKL-3"/>
    <property type="match status" value="1"/>
</dbReference>
<name>A0A1X0F5Z6_MYCIE</name>
<evidence type="ECO:0000313" key="17">
    <source>
        <dbReference type="Proteomes" id="UP000192739"/>
    </source>
</evidence>
<gene>
    <name evidence="16" type="ORF">BST27_24855</name>
</gene>
<evidence type="ECO:0000256" key="14">
    <source>
        <dbReference type="SAM" id="MobiDB-lite"/>
    </source>
</evidence>
<comment type="subcellular location">
    <subcellularLocation>
        <location evidence="1">Cell membrane</location>
        <topology evidence="1">Single-pass membrane protein</topology>
    </subcellularLocation>
</comment>
<dbReference type="PANTHER" id="PTHR43289">
    <property type="entry name" value="MITOGEN-ACTIVATED PROTEIN KINASE KINASE KINASE 20-RELATED"/>
    <property type="match status" value="1"/>
</dbReference>
<accession>A0A1X0F5Z6</accession>
<evidence type="ECO:0000256" key="5">
    <source>
        <dbReference type="ARBA" id="ARBA00022679"/>
    </source>
</evidence>
<feature type="non-terminal residue" evidence="16">
    <location>
        <position position="1"/>
    </location>
</feature>
<dbReference type="GO" id="GO:0005886">
    <property type="term" value="C:plasma membrane"/>
    <property type="evidence" value="ECO:0007669"/>
    <property type="project" value="UniProtKB-SubCell"/>
</dbReference>
<evidence type="ECO:0000256" key="13">
    <source>
        <dbReference type="ARBA" id="ARBA00048679"/>
    </source>
</evidence>
<evidence type="ECO:0000256" key="9">
    <source>
        <dbReference type="ARBA" id="ARBA00022840"/>
    </source>
</evidence>
<comment type="caution">
    <text evidence="16">The sequence shown here is derived from an EMBL/GenBank/DDBJ whole genome shotgun (WGS) entry which is preliminary data.</text>
</comment>
<evidence type="ECO:0000256" key="11">
    <source>
        <dbReference type="ARBA" id="ARBA00023136"/>
    </source>
</evidence>
<evidence type="ECO:0000256" key="6">
    <source>
        <dbReference type="ARBA" id="ARBA00022692"/>
    </source>
</evidence>
<feature type="region of interest" description="Disordered" evidence="14">
    <location>
        <begin position="262"/>
        <end position="281"/>
    </location>
</feature>
<dbReference type="EMBL" id="MVHT01000092">
    <property type="protein sequence ID" value="ORA96589.1"/>
    <property type="molecule type" value="Genomic_DNA"/>
</dbReference>
<keyword evidence="11" id="KW-0472">Membrane</keyword>
<feature type="domain" description="Protein kinase" evidence="15">
    <location>
        <begin position="1"/>
        <end position="102"/>
    </location>
</feature>
<keyword evidence="9" id="KW-0067">ATP-binding</keyword>
<dbReference type="Pfam" id="PF00069">
    <property type="entry name" value="Pkinase"/>
    <property type="match status" value="1"/>
</dbReference>
<sequence>AVGTWKYMAPERFSNDEVTYRADIYSLACVLHECLTGSPPYRSDSAGTLVTAHLMDPIPRPSASRAGIPKAFDAVVARGMAKKPEDRYASCGDLALAAHEALSTPDRDHAEDILRRSQETTLPGSGPIARQTLPAAPVTPPPRPTPSTPPPASRPQHSPAAYGPSSGSGPGLSGPIGQSGPIGPSGPIPHTPGPIAQRPGPPSTPSWNPPSGPVAAISVAIVLVVGGVAIYNLIPRDTPKPPPKPVGEDRLSSLLLSTSEVNSAMGSSSMTPGKTLTSMDSSSLQFSQADCQGALYNRQAPVYAGTGYTAINALVSSEPGDNYDHFLNQAVVAFPTAEKARAFLNELAPKWKSCESKTVSVTNTSKNKTYRWTFGQVEGTPPKMDLMETQEGADGWECQHSMRATNNIVVDVNACGYRITNQGAQVADMISGKVEKEEE</sequence>
<evidence type="ECO:0000259" key="15">
    <source>
        <dbReference type="PROSITE" id="PS50011"/>
    </source>
</evidence>
<evidence type="ECO:0000256" key="8">
    <source>
        <dbReference type="ARBA" id="ARBA00022777"/>
    </source>
</evidence>
<comment type="catalytic activity">
    <reaction evidence="12">
        <text>L-threonyl-[protein] + ATP = O-phospho-L-threonyl-[protein] + ADP + H(+)</text>
        <dbReference type="Rhea" id="RHEA:46608"/>
        <dbReference type="Rhea" id="RHEA-COMP:11060"/>
        <dbReference type="Rhea" id="RHEA-COMP:11605"/>
        <dbReference type="ChEBI" id="CHEBI:15378"/>
        <dbReference type="ChEBI" id="CHEBI:30013"/>
        <dbReference type="ChEBI" id="CHEBI:30616"/>
        <dbReference type="ChEBI" id="CHEBI:61977"/>
        <dbReference type="ChEBI" id="CHEBI:456216"/>
        <dbReference type="EC" id="2.7.11.1"/>
    </reaction>
</comment>
<dbReference type="InterPro" id="IPR038232">
    <property type="entry name" value="PknH-like_Extracell_sf"/>
</dbReference>
<proteinExistence type="predicted"/>
<keyword evidence="17" id="KW-1185">Reference proteome</keyword>
<dbReference type="Gene3D" id="1.10.510.10">
    <property type="entry name" value="Transferase(Phosphotransferase) domain 1"/>
    <property type="match status" value="1"/>
</dbReference>
<evidence type="ECO:0000256" key="4">
    <source>
        <dbReference type="ARBA" id="ARBA00022527"/>
    </source>
</evidence>
<reference evidence="16 17" key="1">
    <citation type="submission" date="2017-02" db="EMBL/GenBank/DDBJ databases">
        <title>The new phylogeny of genus Mycobacterium.</title>
        <authorList>
            <person name="Tortoli E."/>
            <person name="Trovato A."/>
            <person name="Cirillo D.M."/>
        </authorList>
    </citation>
    <scope>NUCLEOTIDE SEQUENCE [LARGE SCALE GENOMIC DNA]</scope>
    <source>
        <strain evidence="16 17">DSM 44049</strain>
    </source>
</reference>
<feature type="region of interest" description="Disordered" evidence="14">
    <location>
        <begin position="118"/>
        <end position="209"/>
    </location>
</feature>
<dbReference type="Gene3D" id="3.40.1000.70">
    <property type="entry name" value="PknH-like extracellular domain"/>
    <property type="match status" value="1"/>
</dbReference>
<feature type="compositionally biased region" description="Pro residues" evidence="14">
    <location>
        <begin position="137"/>
        <end position="153"/>
    </location>
</feature>
<dbReference type="AlphaFoldDB" id="A0A1X0F5Z6"/>
<keyword evidence="7" id="KW-0547">Nucleotide-binding</keyword>
<dbReference type="InterPro" id="IPR011009">
    <property type="entry name" value="Kinase-like_dom_sf"/>
</dbReference>
<protein>
    <recommendedName>
        <fullName evidence="2">non-specific serine/threonine protein kinase</fullName>
        <ecNumber evidence="2">2.7.11.1</ecNumber>
    </recommendedName>
</protein>
<dbReference type="RefSeq" id="WP_139805349.1">
    <property type="nucleotide sequence ID" value="NZ_MVHT01000092.1"/>
</dbReference>
<dbReference type="InterPro" id="IPR000719">
    <property type="entry name" value="Prot_kinase_dom"/>
</dbReference>
<dbReference type="GO" id="GO:0004674">
    <property type="term" value="F:protein serine/threonine kinase activity"/>
    <property type="evidence" value="ECO:0007669"/>
    <property type="project" value="UniProtKB-KW"/>
</dbReference>
<keyword evidence="5" id="KW-0808">Transferase</keyword>
<dbReference type="Proteomes" id="UP000192739">
    <property type="component" value="Unassembled WGS sequence"/>
</dbReference>
<keyword evidence="10" id="KW-1133">Transmembrane helix</keyword>
<evidence type="ECO:0000256" key="3">
    <source>
        <dbReference type="ARBA" id="ARBA00022475"/>
    </source>
</evidence>
<dbReference type="InterPro" id="IPR026954">
    <property type="entry name" value="PknH-like_Extracell"/>
</dbReference>
<organism evidence="16 17">
    <name type="scientific">Mycobacterium intermedium</name>
    <dbReference type="NCBI Taxonomy" id="28445"/>
    <lineage>
        <taxon>Bacteria</taxon>
        <taxon>Bacillati</taxon>
        <taxon>Actinomycetota</taxon>
        <taxon>Actinomycetes</taxon>
        <taxon>Mycobacteriales</taxon>
        <taxon>Mycobacteriaceae</taxon>
        <taxon>Mycobacterium</taxon>
        <taxon>Mycobacterium simiae complex</taxon>
    </lineage>
</organism>
<evidence type="ECO:0000256" key="2">
    <source>
        <dbReference type="ARBA" id="ARBA00012513"/>
    </source>
</evidence>
<keyword evidence="6" id="KW-0812">Transmembrane</keyword>
<feature type="compositionally biased region" description="Pro residues" evidence="14">
    <location>
        <begin position="199"/>
        <end position="209"/>
    </location>
</feature>